<feature type="compositionally biased region" description="Basic and acidic residues" evidence="11">
    <location>
        <begin position="838"/>
        <end position="848"/>
    </location>
</feature>
<accession>A0A9W7FV67</accession>
<evidence type="ECO:0000256" key="11">
    <source>
        <dbReference type="SAM" id="MobiDB-lite"/>
    </source>
</evidence>
<feature type="compositionally biased region" description="Polar residues" evidence="11">
    <location>
        <begin position="327"/>
        <end position="341"/>
    </location>
</feature>
<feature type="region of interest" description="Disordered" evidence="11">
    <location>
        <begin position="392"/>
        <end position="431"/>
    </location>
</feature>
<keyword evidence="8" id="KW-0142">cGMP-binding</keyword>
<dbReference type="InterPro" id="IPR050538">
    <property type="entry name" value="MAP_kinase_kinase_kinase"/>
</dbReference>
<keyword evidence="7 10" id="KW-0067">ATP-binding</keyword>
<protein>
    <submittedName>
        <fullName evidence="15">Uncharacterized protein</fullName>
    </submittedName>
</protein>
<feature type="region of interest" description="Disordered" evidence="11">
    <location>
        <begin position="1243"/>
        <end position="1290"/>
    </location>
</feature>
<dbReference type="SMART" id="SM00220">
    <property type="entry name" value="S_TKc"/>
    <property type="match status" value="1"/>
</dbReference>
<evidence type="ECO:0000259" key="13">
    <source>
        <dbReference type="PROSITE" id="PS50042"/>
    </source>
</evidence>
<evidence type="ECO:0000256" key="7">
    <source>
        <dbReference type="ARBA" id="ARBA00022840"/>
    </source>
</evidence>
<evidence type="ECO:0000256" key="6">
    <source>
        <dbReference type="ARBA" id="ARBA00022777"/>
    </source>
</evidence>
<dbReference type="InterPro" id="IPR018490">
    <property type="entry name" value="cNMP-bd_dom_sf"/>
</dbReference>
<proteinExistence type="predicted"/>
<dbReference type="PRINTS" id="PR00320">
    <property type="entry name" value="GPROTEINBRPT"/>
</dbReference>
<dbReference type="EMBL" id="BRXZ01008111">
    <property type="protein sequence ID" value="GMI21645.1"/>
    <property type="molecule type" value="Genomic_DNA"/>
</dbReference>
<evidence type="ECO:0000256" key="10">
    <source>
        <dbReference type="PROSITE-ProRule" id="PRU10141"/>
    </source>
</evidence>
<gene>
    <name evidence="15" type="ORF">TrRE_jg5039</name>
</gene>
<dbReference type="InterPro" id="IPR008271">
    <property type="entry name" value="Ser/Thr_kinase_AS"/>
</dbReference>
<comment type="caution">
    <text evidence="15">The sequence shown here is derived from an EMBL/GenBank/DDBJ whole genome shotgun (WGS) entry which is preliminary data.</text>
</comment>
<dbReference type="OrthoDB" id="266718at2759"/>
<dbReference type="Gene3D" id="2.60.120.10">
    <property type="entry name" value="Jelly Rolls"/>
    <property type="match status" value="1"/>
</dbReference>
<dbReference type="InterPro" id="IPR014710">
    <property type="entry name" value="RmlC-like_jellyroll"/>
</dbReference>
<dbReference type="SUPFAM" id="SSF56112">
    <property type="entry name" value="Protein kinase-like (PK-like)"/>
    <property type="match status" value="1"/>
</dbReference>
<dbReference type="Gene3D" id="2.130.10.10">
    <property type="entry name" value="YVTN repeat-like/Quinoprotein amine dehydrogenase"/>
    <property type="match status" value="2"/>
</dbReference>
<dbReference type="SUPFAM" id="SSF51206">
    <property type="entry name" value="cAMP-binding domain-like"/>
    <property type="match status" value="1"/>
</dbReference>
<feature type="compositionally biased region" description="Gly residues" evidence="11">
    <location>
        <begin position="1248"/>
        <end position="1261"/>
    </location>
</feature>
<evidence type="ECO:0000256" key="9">
    <source>
        <dbReference type="PROSITE-ProRule" id="PRU00221"/>
    </source>
</evidence>
<evidence type="ECO:0000256" key="3">
    <source>
        <dbReference type="ARBA" id="ARBA00022679"/>
    </source>
</evidence>
<keyword evidence="16" id="KW-1185">Reference proteome</keyword>
<feature type="compositionally biased region" description="Polar residues" evidence="11">
    <location>
        <begin position="529"/>
        <end position="541"/>
    </location>
</feature>
<keyword evidence="5 10" id="KW-0547">Nucleotide-binding</keyword>
<feature type="repeat" description="WD" evidence="9">
    <location>
        <begin position="1600"/>
        <end position="1630"/>
    </location>
</feature>
<keyword evidence="4" id="KW-0677">Repeat</keyword>
<feature type="domain" description="Protein kinase" evidence="12">
    <location>
        <begin position="437"/>
        <end position="784"/>
    </location>
</feature>
<keyword evidence="2 9" id="KW-0853">WD repeat</keyword>
<dbReference type="Proteomes" id="UP001165082">
    <property type="component" value="Unassembled WGS sequence"/>
</dbReference>
<feature type="compositionally biased region" description="Pro residues" evidence="11">
    <location>
        <begin position="404"/>
        <end position="417"/>
    </location>
</feature>
<feature type="region of interest" description="Disordered" evidence="11">
    <location>
        <begin position="897"/>
        <end position="1043"/>
    </location>
</feature>
<dbReference type="GO" id="GO:0030553">
    <property type="term" value="F:cGMP binding"/>
    <property type="evidence" value="ECO:0007669"/>
    <property type="project" value="UniProtKB-KW"/>
</dbReference>
<dbReference type="InterPro" id="IPR011009">
    <property type="entry name" value="Kinase-like_dom_sf"/>
</dbReference>
<dbReference type="CDD" id="cd00200">
    <property type="entry name" value="WD40"/>
    <property type="match status" value="1"/>
</dbReference>
<dbReference type="CDD" id="cd00038">
    <property type="entry name" value="CAP_ED"/>
    <property type="match status" value="1"/>
</dbReference>
<evidence type="ECO:0000256" key="4">
    <source>
        <dbReference type="ARBA" id="ARBA00022737"/>
    </source>
</evidence>
<feature type="compositionally biased region" description="Basic residues" evidence="11">
    <location>
        <begin position="939"/>
        <end position="961"/>
    </location>
</feature>
<dbReference type="InterPro" id="IPR017441">
    <property type="entry name" value="Protein_kinase_ATP_BS"/>
</dbReference>
<dbReference type="PROSITE" id="PS50011">
    <property type="entry name" value="PROTEIN_KINASE_DOM"/>
    <property type="match status" value="1"/>
</dbReference>
<dbReference type="CDD" id="cd05992">
    <property type="entry name" value="PB1"/>
    <property type="match status" value="1"/>
</dbReference>
<dbReference type="PROSITE" id="PS00678">
    <property type="entry name" value="WD_REPEATS_1"/>
    <property type="match status" value="1"/>
</dbReference>
<evidence type="ECO:0000259" key="12">
    <source>
        <dbReference type="PROSITE" id="PS50011"/>
    </source>
</evidence>
<dbReference type="InterPro" id="IPR036322">
    <property type="entry name" value="WD40_repeat_dom_sf"/>
</dbReference>
<dbReference type="InterPro" id="IPR000595">
    <property type="entry name" value="cNMP-bd_dom"/>
</dbReference>
<keyword evidence="1" id="KW-0140">cGMP</keyword>
<dbReference type="Pfam" id="PF04831">
    <property type="entry name" value="POPDC1-3"/>
    <property type="match status" value="1"/>
</dbReference>
<dbReference type="SUPFAM" id="SSF54277">
    <property type="entry name" value="CAD &amp; PB1 domains"/>
    <property type="match status" value="1"/>
</dbReference>
<feature type="domain" description="PB1" evidence="14">
    <location>
        <begin position="240"/>
        <end position="320"/>
    </location>
</feature>
<feature type="non-terminal residue" evidence="15">
    <location>
        <position position="1"/>
    </location>
</feature>
<dbReference type="PROSITE" id="PS00107">
    <property type="entry name" value="PROTEIN_KINASE_ATP"/>
    <property type="match status" value="1"/>
</dbReference>
<feature type="repeat" description="WD" evidence="9">
    <location>
        <begin position="1532"/>
        <end position="1553"/>
    </location>
</feature>
<keyword evidence="6" id="KW-0418">Kinase</keyword>
<dbReference type="GO" id="GO:0004672">
    <property type="term" value="F:protein kinase activity"/>
    <property type="evidence" value="ECO:0007669"/>
    <property type="project" value="InterPro"/>
</dbReference>
<dbReference type="PANTHER" id="PTHR48016">
    <property type="entry name" value="MAP KINASE KINASE KINASE SSK2-RELATED-RELATED"/>
    <property type="match status" value="1"/>
</dbReference>
<feature type="compositionally biased region" description="Low complexity" evidence="11">
    <location>
        <begin position="1262"/>
        <end position="1277"/>
    </location>
</feature>
<evidence type="ECO:0000256" key="2">
    <source>
        <dbReference type="ARBA" id="ARBA00022574"/>
    </source>
</evidence>
<feature type="compositionally biased region" description="Polar residues" evidence="11">
    <location>
        <begin position="1278"/>
        <end position="1290"/>
    </location>
</feature>
<feature type="repeat" description="WD" evidence="9">
    <location>
        <begin position="1420"/>
        <end position="1461"/>
    </location>
</feature>
<evidence type="ECO:0000313" key="16">
    <source>
        <dbReference type="Proteomes" id="UP001165082"/>
    </source>
</evidence>
<evidence type="ECO:0000256" key="1">
    <source>
        <dbReference type="ARBA" id="ARBA00022535"/>
    </source>
</evidence>
<dbReference type="InterPro" id="IPR019775">
    <property type="entry name" value="WD40_repeat_CS"/>
</dbReference>
<feature type="compositionally biased region" description="Polar residues" evidence="11">
    <location>
        <begin position="418"/>
        <end position="431"/>
    </location>
</feature>
<dbReference type="GO" id="GO:0005524">
    <property type="term" value="F:ATP binding"/>
    <property type="evidence" value="ECO:0007669"/>
    <property type="project" value="UniProtKB-UniRule"/>
</dbReference>
<dbReference type="PROSITE" id="PS50082">
    <property type="entry name" value="WD_REPEATS_2"/>
    <property type="match status" value="6"/>
</dbReference>
<dbReference type="InterPro" id="IPR001680">
    <property type="entry name" value="WD40_rpt"/>
</dbReference>
<dbReference type="CDD" id="cd06606">
    <property type="entry name" value="STKc_MAPKKK"/>
    <property type="match status" value="1"/>
</dbReference>
<feature type="compositionally biased region" description="Polar residues" evidence="11">
    <location>
        <begin position="1028"/>
        <end position="1037"/>
    </location>
</feature>
<reference evidence="15" key="1">
    <citation type="submission" date="2022-07" db="EMBL/GenBank/DDBJ databases">
        <title>Genome analysis of Parmales, a sister group of diatoms, reveals the evolutionary specialization of diatoms from phago-mixotrophs to photoautotrophs.</title>
        <authorList>
            <person name="Ban H."/>
            <person name="Sato S."/>
            <person name="Yoshikawa S."/>
            <person name="Kazumasa Y."/>
            <person name="Nakamura Y."/>
            <person name="Ichinomiya M."/>
            <person name="Saitoh K."/>
            <person name="Sato N."/>
            <person name="Blanc-Mathieu R."/>
            <person name="Endo H."/>
            <person name="Kuwata A."/>
            <person name="Ogata H."/>
        </authorList>
    </citation>
    <scope>NUCLEOTIDE SEQUENCE</scope>
</reference>
<dbReference type="Pfam" id="PF00400">
    <property type="entry name" value="WD40"/>
    <property type="match status" value="5"/>
</dbReference>
<evidence type="ECO:0000313" key="15">
    <source>
        <dbReference type="EMBL" id="GMI21645.1"/>
    </source>
</evidence>
<dbReference type="PROSITE" id="PS50294">
    <property type="entry name" value="WD_REPEATS_REGION"/>
    <property type="match status" value="2"/>
</dbReference>
<dbReference type="SMART" id="SM00320">
    <property type="entry name" value="WD40"/>
    <property type="match status" value="7"/>
</dbReference>
<dbReference type="Gene3D" id="3.30.200.20">
    <property type="entry name" value="Phosphorylase Kinase, domain 1"/>
    <property type="match status" value="1"/>
</dbReference>
<feature type="repeat" description="WD" evidence="9">
    <location>
        <begin position="1462"/>
        <end position="1504"/>
    </location>
</feature>
<evidence type="ECO:0000256" key="8">
    <source>
        <dbReference type="ARBA" id="ARBA00022992"/>
    </source>
</evidence>
<feature type="compositionally biased region" description="Low complexity" evidence="11">
    <location>
        <begin position="505"/>
        <end position="525"/>
    </location>
</feature>
<dbReference type="InterPro" id="IPR053793">
    <property type="entry name" value="PB1-like"/>
</dbReference>
<feature type="region of interest" description="Disordered" evidence="11">
    <location>
        <begin position="813"/>
        <end position="859"/>
    </location>
</feature>
<feature type="repeat" description="WD" evidence="9">
    <location>
        <begin position="1396"/>
        <end position="1409"/>
    </location>
</feature>
<keyword evidence="3" id="KW-0808">Transferase</keyword>
<feature type="compositionally biased region" description="Polar residues" evidence="11">
    <location>
        <begin position="817"/>
        <end position="826"/>
    </location>
</feature>
<feature type="region of interest" description="Disordered" evidence="11">
    <location>
        <begin position="324"/>
        <end position="354"/>
    </location>
</feature>
<dbReference type="InterPro" id="IPR055272">
    <property type="entry name" value="POPDC1-3_dom"/>
</dbReference>
<dbReference type="InterPro" id="IPR000719">
    <property type="entry name" value="Prot_kinase_dom"/>
</dbReference>
<feature type="binding site" evidence="10">
    <location>
        <position position="466"/>
    </location>
    <ligand>
        <name>ATP</name>
        <dbReference type="ChEBI" id="CHEBI:30616"/>
    </ligand>
</feature>
<dbReference type="InterPro" id="IPR020472">
    <property type="entry name" value="WD40_PAC1"/>
</dbReference>
<sequence>QLSRHFSTILNHNSSFWITKRSPMNESLSNMCGHLSFVLLGTSYITSDIFHLRVLAMSGISLSILFQYYRPIPLFIPIRWNALFLLTNAGMIAALLSERNEANKMSDEERELYDREFKQMGFTSVEYYRLIRAGSRRQSQTQSKMYFLLTGSIDVSIDSPASPPDVPSLAPNISRRRSRVASISPNSFIGEMSFLTYLQESGLSTPASTTCVASADSLVLEWDFEGLARSLETSRNRGLKNALQAKLSNDLRMKLEAMTATNFRSLKQRLAQDYGFEVSLKYEDPDGDYIILSCQNDLNELFQSVIQYKNTVVKVLVDEFGQEKSSQRVLLSPTPTSSAATLNPLPRSPAPTNPVANNSSLTVSPAAEFTHNVPTPSTAEPSVPTIVTTTTTTATEPQQALRPIPTPIPSASTPPPNQMTTSTERHFTSPSATKIRWQRAELIGSGAFGRVYLGLNLDTGQLMAVKHLDMAEVSGKELSALSNEVQTLKGLRHENIVQYLGCDFSSSNDPSDPSSESASTAPSQDSKTKSQSVHSTASSGMLSHHPAHARDPNSPTGTFSIFLEYVSGGSVRNLLDKFGTLSEDLVNNYSRQLLLGLEYLHHNGIAHRDIKAANVLIANDGVIKLADFGAAKRIARNGVSSLTLSGGKAADNNDEDEDAGKIMEMIKKENNASDSKGLRSTRGVKGTPLWMAPEVIKETLARNGWKKADIWSVGCTIIEMATGKPPWSQYSNAVTAMYHIACMEDPPTLPETMTSEGKRFLESCFHRDPSKRGEVSSMLMHPWIMASSRSRNLKSKASSRYVASRGGNVFAGVGDMDTSTRPSTSAGERLWTAGAGAEKWERERDKRERAKKAREKSAAAAAAEVATSALVQEPIPIATPPTDPSSIAASAPALALAPAPAPAPAPASTSTSTIPIQRRMSPMDASFSSASPDVVTRKERSRKKSSKEKSSKRRSSSKKRSNASSTSKGRGRSKSNTEVAIALEEGNPSHSSLSPSTNPPPYQFSSPPESDNKKRRPPRMDTSIERNVATTTTNLTFGSDDDGSVSKLGVSVDLTRGDLRPLKSPVRLIGSPSVLNAAIQPRSPTVLNGMMAMHPHSPESPLFSAKGFGRDKERRKKGFIADIVDFNANIETPQGIKRSMSLESTNNENAHLLSLLQRSTTAAPVHALDAISAGIIEPERARTSMGLAGPFEQSNKMIFNSDEGSLDDGSSMYNSSMEFEAVNAAPGGGMIIAPLSNAPLTGFKHKGGGGSSDKGGGGGSIRKGSNSSSKDNTNTNSPRGYNDSSMENSVDSMEGHAVAALERVNLNGLCAGRCTDLGGGGADQGAISALATVRGGGSGSGIVTGNDSGYIRLWDLGRSETGDARLQSKFQAHKGRITCLVSEKEGAGELVNTPRLVSSGTDRTIRMWDPRMRKPQVFLFKGHTDTVNTILLDASSSCIVSGGRDQSVRIWDIRTGRQRSSMMEHFGSVNCLAISKDKNGSYLSSGRDGVICIWKRVSGEFTKSLRQGPNAKAVGCLAVKAGEGSDGGSRSVCGSSDGMIRVWDHARGKCLRVLGGSQGSGTAAITEACWSSAPGHVLSGGTDGRVRLWDCRQGRCKQYIQAHSGAVTSMLAVGGGVVSSGRDGALRIWNPGMR</sequence>
<feature type="region of interest" description="Disordered" evidence="11">
    <location>
        <begin position="503"/>
        <end position="553"/>
    </location>
</feature>
<dbReference type="InterPro" id="IPR015943">
    <property type="entry name" value="WD40/YVTN_repeat-like_dom_sf"/>
</dbReference>
<name>A0A9W7FV67_9STRA</name>
<evidence type="ECO:0000259" key="14">
    <source>
        <dbReference type="PROSITE" id="PS51745"/>
    </source>
</evidence>
<dbReference type="PROSITE" id="PS51745">
    <property type="entry name" value="PB1"/>
    <property type="match status" value="1"/>
</dbReference>
<evidence type="ECO:0000256" key="5">
    <source>
        <dbReference type="ARBA" id="ARBA00022741"/>
    </source>
</evidence>
<dbReference type="SUPFAM" id="SSF50978">
    <property type="entry name" value="WD40 repeat-like"/>
    <property type="match status" value="1"/>
</dbReference>
<feature type="compositionally biased region" description="Low complexity" evidence="11">
    <location>
        <begin position="906"/>
        <end position="915"/>
    </location>
</feature>
<dbReference type="PROSITE" id="PS50042">
    <property type="entry name" value="CNMP_BINDING_3"/>
    <property type="match status" value="1"/>
</dbReference>
<feature type="repeat" description="WD" evidence="9">
    <location>
        <begin position="1558"/>
        <end position="1599"/>
    </location>
</feature>
<dbReference type="Pfam" id="PF00069">
    <property type="entry name" value="Pkinase"/>
    <property type="match status" value="3"/>
</dbReference>
<dbReference type="Gene3D" id="1.10.510.10">
    <property type="entry name" value="Transferase(Phosphotransferase) domain 1"/>
    <property type="match status" value="1"/>
</dbReference>
<feature type="domain" description="Cyclic nucleotide-binding" evidence="13">
    <location>
        <begin position="137"/>
        <end position="231"/>
    </location>
</feature>
<dbReference type="PROSITE" id="PS00108">
    <property type="entry name" value="PROTEIN_KINASE_ST"/>
    <property type="match status" value="1"/>
</dbReference>
<dbReference type="PANTHER" id="PTHR48016:SF56">
    <property type="entry name" value="MAPKK KINASE"/>
    <property type="match status" value="1"/>
</dbReference>
<organism evidence="15 16">
    <name type="scientific">Triparma retinervis</name>
    <dbReference type="NCBI Taxonomy" id="2557542"/>
    <lineage>
        <taxon>Eukaryota</taxon>
        <taxon>Sar</taxon>
        <taxon>Stramenopiles</taxon>
        <taxon>Ochrophyta</taxon>
        <taxon>Bolidophyceae</taxon>
        <taxon>Parmales</taxon>
        <taxon>Triparmaceae</taxon>
        <taxon>Triparma</taxon>
    </lineage>
</organism>